<evidence type="ECO:0000313" key="2">
    <source>
        <dbReference type="Proteomes" id="UP000647235"/>
    </source>
</evidence>
<dbReference type="InterPro" id="IPR045591">
    <property type="entry name" value="DUF6462"/>
</dbReference>
<dbReference type="Proteomes" id="UP000647235">
    <property type="component" value="Unassembled WGS sequence"/>
</dbReference>
<evidence type="ECO:0008006" key="3">
    <source>
        <dbReference type="Google" id="ProtNLM"/>
    </source>
</evidence>
<dbReference type="RefSeq" id="WP_186856083.1">
    <property type="nucleotide sequence ID" value="NZ_JACOOY010000016.1"/>
</dbReference>
<gene>
    <name evidence="1" type="ORF">H8S07_11630</name>
</gene>
<dbReference type="EMBL" id="JACOOY010000016">
    <property type="protein sequence ID" value="MBC5665903.1"/>
    <property type="molecule type" value="Genomic_DNA"/>
</dbReference>
<dbReference type="Pfam" id="PF20063">
    <property type="entry name" value="DUF6462"/>
    <property type="match status" value="1"/>
</dbReference>
<keyword evidence="2" id="KW-1185">Reference proteome</keyword>
<accession>A0ABR7EX29</accession>
<comment type="caution">
    <text evidence="1">The sequence shown here is derived from an EMBL/GenBank/DDBJ whole genome shotgun (WGS) entry which is preliminary data.</text>
</comment>
<evidence type="ECO:0000313" key="1">
    <source>
        <dbReference type="EMBL" id="MBC5665903.1"/>
    </source>
</evidence>
<reference evidence="1 2" key="1">
    <citation type="submission" date="2020-08" db="EMBL/GenBank/DDBJ databases">
        <title>Genome public.</title>
        <authorList>
            <person name="Liu C."/>
            <person name="Sun Q."/>
        </authorList>
    </citation>
    <scope>NUCLEOTIDE SEQUENCE [LARGE SCALE GENOMIC DNA]</scope>
    <source>
        <strain evidence="1 2">NSJ-36</strain>
    </source>
</reference>
<protein>
    <recommendedName>
        <fullName evidence="3">Transcriptional regulator</fullName>
    </recommendedName>
</protein>
<organism evidence="1 2">
    <name type="scientific">Dorea hominis</name>
    <dbReference type="NCBI Taxonomy" id="2763040"/>
    <lineage>
        <taxon>Bacteria</taxon>
        <taxon>Bacillati</taxon>
        <taxon>Bacillota</taxon>
        <taxon>Clostridia</taxon>
        <taxon>Lachnospirales</taxon>
        <taxon>Lachnospiraceae</taxon>
        <taxon>Dorea</taxon>
    </lineage>
</organism>
<proteinExistence type="predicted"/>
<sequence>MGNNRSKVPDLEKLVKGGRKKFVRYEEGAMFYSMGIHTFQQLAKDARAVYHYFVIVFEEASKREFAKVIASLQEQL</sequence>
<name>A0ABR7EX29_9FIRM</name>